<evidence type="ECO:0000256" key="4">
    <source>
        <dbReference type="ARBA" id="ARBA00023054"/>
    </source>
</evidence>
<dbReference type="PANTHER" id="PTHR28529">
    <property type="entry name" value="DNA REPAIR PROTEIN SWI5 HOMOLOG"/>
    <property type="match status" value="1"/>
</dbReference>
<dbReference type="EMBL" id="JAFDVH010000006">
    <property type="protein sequence ID" value="KAG7477308.1"/>
    <property type="molecule type" value="Genomic_DNA"/>
</dbReference>
<evidence type="ECO:0000256" key="1">
    <source>
        <dbReference type="ARBA" id="ARBA00008060"/>
    </source>
</evidence>
<comment type="function">
    <text evidence="7">Component of the SWI5-SFR1 complex, a complex required for double-strand break repair via homologous recombination.</text>
</comment>
<evidence type="ECO:0000256" key="5">
    <source>
        <dbReference type="ARBA" id="ARBA00023204"/>
    </source>
</evidence>
<protein>
    <recommendedName>
        <fullName evidence="2">DNA repair protein SWI5 homolog</fullName>
    </recommendedName>
    <alternativeName>
        <fullName evidence="6">Protein SAE3 homolog</fullName>
    </alternativeName>
</protein>
<dbReference type="FunFam" id="1.20.5.170:FF:000056">
    <property type="entry name" value="DNA repair protein SWI5 homolog"/>
    <property type="match status" value="1"/>
</dbReference>
<comment type="subunit">
    <text evidence="8">Component of the swi5-sfr1 complex.</text>
</comment>
<dbReference type="Proteomes" id="UP001046870">
    <property type="component" value="Chromosome 6"/>
</dbReference>
<reference evidence="11" key="1">
    <citation type="submission" date="2021-01" db="EMBL/GenBank/DDBJ databases">
        <authorList>
            <person name="Zahm M."/>
            <person name="Roques C."/>
            <person name="Cabau C."/>
            <person name="Klopp C."/>
            <person name="Donnadieu C."/>
            <person name="Jouanno E."/>
            <person name="Lampietro C."/>
            <person name="Louis A."/>
            <person name="Herpin A."/>
            <person name="Echchiki A."/>
            <person name="Berthelot C."/>
            <person name="Parey E."/>
            <person name="Roest-Crollius H."/>
            <person name="Braasch I."/>
            <person name="Postlethwait J."/>
            <person name="Bobe J."/>
            <person name="Montfort J."/>
            <person name="Bouchez O."/>
            <person name="Begum T."/>
            <person name="Mejri S."/>
            <person name="Adams A."/>
            <person name="Chen W.-J."/>
            <person name="Guiguen Y."/>
        </authorList>
    </citation>
    <scope>NUCLEOTIDE SEQUENCE</scope>
    <source>
        <strain evidence="11">YG-15Mar2019-1</strain>
        <tissue evidence="11">Brain</tissue>
    </source>
</reference>
<evidence type="ECO:0000313" key="11">
    <source>
        <dbReference type="EMBL" id="KAG7477308.1"/>
    </source>
</evidence>
<dbReference type="OrthoDB" id="255837at2759"/>
<sequence>MDLTESREFDSKISNAMLKSTPKKSGGHLPVRGALRRSPFSRSQKVYSSFKSPVQTLSTPTCPIVVQPSLEKEIEELKRKRKELDFEIAQFESNAMGIHELEQHIDLLHEYNDIKDMGQTLLGRLAVVRGMTTRDLYAHFGLELDD</sequence>
<evidence type="ECO:0000256" key="8">
    <source>
        <dbReference type="ARBA" id="ARBA00064461"/>
    </source>
</evidence>
<dbReference type="GO" id="GO:0000724">
    <property type="term" value="P:double-strand break repair via homologous recombination"/>
    <property type="evidence" value="ECO:0007669"/>
    <property type="project" value="UniProtKB-ARBA"/>
</dbReference>
<name>A0A9D3T7W7_MEGAT</name>
<keyword evidence="5" id="KW-0234">DNA repair</keyword>
<dbReference type="Pfam" id="PF07061">
    <property type="entry name" value="Swi5"/>
    <property type="match status" value="1"/>
</dbReference>
<organism evidence="11 12">
    <name type="scientific">Megalops atlanticus</name>
    <name type="common">Tarpon</name>
    <name type="synonym">Clupea gigantea</name>
    <dbReference type="NCBI Taxonomy" id="7932"/>
    <lineage>
        <taxon>Eukaryota</taxon>
        <taxon>Metazoa</taxon>
        <taxon>Chordata</taxon>
        <taxon>Craniata</taxon>
        <taxon>Vertebrata</taxon>
        <taxon>Euteleostomi</taxon>
        <taxon>Actinopterygii</taxon>
        <taxon>Neopterygii</taxon>
        <taxon>Teleostei</taxon>
        <taxon>Elopiformes</taxon>
        <taxon>Megalopidae</taxon>
        <taxon>Megalops</taxon>
    </lineage>
</organism>
<evidence type="ECO:0000256" key="10">
    <source>
        <dbReference type="SAM" id="MobiDB-lite"/>
    </source>
</evidence>
<evidence type="ECO:0000256" key="2">
    <source>
        <dbReference type="ARBA" id="ARBA00019825"/>
    </source>
</evidence>
<comment type="caution">
    <text evidence="11">The sequence shown here is derived from an EMBL/GenBank/DDBJ whole genome shotgun (WGS) entry which is preliminary data.</text>
</comment>
<evidence type="ECO:0000256" key="6">
    <source>
        <dbReference type="ARBA" id="ARBA00030081"/>
    </source>
</evidence>
<keyword evidence="4 9" id="KW-0175">Coiled coil</keyword>
<feature type="compositionally biased region" description="Basic and acidic residues" evidence="10">
    <location>
        <begin position="1"/>
        <end position="11"/>
    </location>
</feature>
<accession>A0A9D3T7W7</accession>
<evidence type="ECO:0000313" key="12">
    <source>
        <dbReference type="Proteomes" id="UP001046870"/>
    </source>
</evidence>
<evidence type="ECO:0000256" key="3">
    <source>
        <dbReference type="ARBA" id="ARBA00022763"/>
    </source>
</evidence>
<dbReference type="Gene3D" id="1.20.5.170">
    <property type="match status" value="1"/>
</dbReference>
<gene>
    <name evidence="11" type="ORF">MATL_G00092970</name>
</gene>
<dbReference type="InterPro" id="IPR010760">
    <property type="entry name" value="DNA-repair_Swi5"/>
</dbReference>
<feature type="region of interest" description="Disordered" evidence="10">
    <location>
        <begin position="1"/>
        <end position="37"/>
    </location>
</feature>
<feature type="coiled-coil region" evidence="9">
    <location>
        <begin position="67"/>
        <end position="94"/>
    </location>
</feature>
<comment type="similarity">
    <text evidence="1">Belongs to the SWI5/SAE3 family.</text>
</comment>
<evidence type="ECO:0000256" key="9">
    <source>
        <dbReference type="SAM" id="Coils"/>
    </source>
</evidence>
<dbReference type="GO" id="GO:0034974">
    <property type="term" value="C:Swi5-Swi2 complex"/>
    <property type="evidence" value="ECO:0007669"/>
    <property type="project" value="TreeGrafter"/>
</dbReference>
<proteinExistence type="inferred from homology"/>
<keyword evidence="12" id="KW-1185">Reference proteome</keyword>
<dbReference type="PANTHER" id="PTHR28529:SF2">
    <property type="entry name" value="DNA REPAIR PROTEIN SWI5 HOMOLOG"/>
    <property type="match status" value="1"/>
</dbReference>
<evidence type="ECO:0000256" key="7">
    <source>
        <dbReference type="ARBA" id="ARBA00059338"/>
    </source>
</evidence>
<keyword evidence="3" id="KW-0227">DNA damage</keyword>
<dbReference type="AlphaFoldDB" id="A0A9D3T7W7"/>
<dbReference type="GO" id="GO:0032798">
    <property type="term" value="C:Swi5-Sfr1 complex"/>
    <property type="evidence" value="ECO:0007669"/>
    <property type="project" value="UniProtKB-ARBA"/>
</dbReference>